<accession>A0A192H2B4</accession>
<comment type="pathway">
    <text evidence="2 6">Cofactor biosynthesis; molybdopterin biosynthesis.</text>
</comment>
<dbReference type="GeneID" id="42981495"/>
<dbReference type="UniPathway" id="UPA00344"/>
<dbReference type="InterPro" id="IPR036425">
    <property type="entry name" value="MoaB/Mog-like_dom_sf"/>
</dbReference>
<comment type="function">
    <text evidence="1 6">May be involved in the biosynthesis of molybdopterin.</text>
</comment>
<dbReference type="EMBL" id="CP014873">
    <property type="protein sequence ID" value="ANK62086.1"/>
    <property type="molecule type" value="Genomic_DNA"/>
</dbReference>
<evidence type="ECO:0000256" key="2">
    <source>
        <dbReference type="ARBA" id="ARBA00005046"/>
    </source>
</evidence>
<evidence type="ECO:0000256" key="3">
    <source>
        <dbReference type="ARBA" id="ARBA00006112"/>
    </source>
</evidence>
<evidence type="ECO:0000256" key="1">
    <source>
        <dbReference type="ARBA" id="ARBA00003487"/>
    </source>
</evidence>
<evidence type="ECO:0000313" key="8">
    <source>
        <dbReference type="Proteomes" id="UP000078582"/>
    </source>
</evidence>
<organism evidence="7 8">
    <name type="scientific">Loigolactobacillus backii</name>
    <dbReference type="NCBI Taxonomy" id="375175"/>
    <lineage>
        <taxon>Bacteria</taxon>
        <taxon>Bacillati</taxon>
        <taxon>Bacillota</taxon>
        <taxon>Bacilli</taxon>
        <taxon>Lactobacillales</taxon>
        <taxon>Lactobacillaceae</taxon>
        <taxon>Loigolactobacillus</taxon>
    </lineage>
</organism>
<name>A0A192H2B4_9LACO</name>
<protein>
    <recommendedName>
        <fullName evidence="4 6">Molybdenum cofactor biosynthesis protein B</fullName>
    </recommendedName>
</protein>
<dbReference type="OrthoDB" id="9784492at2"/>
<dbReference type="NCBIfam" id="TIGR00177">
    <property type="entry name" value="molyb_syn"/>
    <property type="match status" value="1"/>
</dbReference>
<reference evidence="7 8" key="1">
    <citation type="submission" date="2016-03" db="EMBL/GenBank/DDBJ databases">
        <title>Pediococcus and Lactobacillus from brewery environment - whole genome sequencing and assembly.</title>
        <authorList>
            <person name="Behr J."/>
            <person name="Geissler A.J."/>
            <person name="Vogel R.F."/>
        </authorList>
    </citation>
    <scope>NUCLEOTIDE SEQUENCE [LARGE SCALE GENOMIC DNA]</scope>
    <source>
        <strain evidence="7 8">TMW 1.1989</strain>
    </source>
</reference>
<dbReference type="SMART" id="SM00852">
    <property type="entry name" value="MoCF_biosynth"/>
    <property type="match status" value="1"/>
</dbReference>
<dbReference type="Gene3D" id="3.40.980.10">
    <property type="entry name" value="MoaB/Mog-like domain"/>
    <property type="match status" value="1"/>
</dbReference>
<dbReference type="InterPro" id="IPR001453">
    <property type="entry name" value="MoaB/Mog_dom"/>
</dbReference>
<dbReference type="STRING" id="375175.AYR53_04465"/>
<gene>
    <name evidence="7" type="ORF">AYR53_04465</name>
</gene>
<dbReference type="PIRSF" id="PIRSF006443">
    <property type="entry name" value="MoaB"/>
    <property type="match status" value="1"/>
</dbReference>
<evidence type="ECO:0000256" key="6">
    <source>
        <dbReference type="PIRNR" id="PIRNR006443"/>
    </source>
</evidence>
<dbReference type="PANTHER" id="PTHR43232:SF2">
    <property type="entry name" value="MOLYBDENUM COFACTOR BIOSYNTHESIS PROTEIN B"/>
    <property type="match status" value="1"/>
</dbReference>
<dbReference type="PANTHER" id="PTHR43232">
    <property type="entry name" value="MOLYBDENUM COFACTOR BIOSYNTHESIS PROTEIN B"/>
    <property type="match status" value="1"/>
</dbReference>
<evidence type="ECO:0000256" key="5">
    <source>
        <dbReference type="ARBA" id="ARBA00023150"/>
    </source>
</evidence>
<dbReference type="GO" id="GO:0006777">
    <property type="term" value="P:Mo-molybdopterin cofactor biosynthetic process"/>
    <property type="evidence" value="ECO:0007669"/>
    <property type="project" value="UniProtKB-UniRule"/>
</dbReference>
<dbReference type="Pfam" id="PF00994">
    <property type="entry name" value="MoCF_biosynth"/>
    <property type="match status" value="1"/>
</dbReference>
<keyword evidence="5 6" id="KW-0501">Molybdenum cofactor biosynthesis</keyword>
<evidence type="ECO:0000313" key="7">
    <source>
        <dbReference type="EMBL" id="ANK62086.1"/>
    </source>
</evidence>
<sequence length="155" mass="16905">MTTAAILTISDTRSLASDKSGQYISQALAEQEVKVAKRLVVKDDVVEIQSAFLQLEQLKIDLLITNGGTGIAKRDVTFPALEPLLPVPIPGFGEAFRSLSYDEIGSHALASRAMAGFNTREQLCFVLPGSTNACKTALNQLILPEFSHLLFERRK</sequence>
<evidence type="ECO:0000256" key="4">
    <source>
        <dbReference type="ARBA" id="ARBA00015262"/>
    </source>
</evidence>
<dbReference type="CDD" id="cd00886">
    <property type="entry name" value="MogA_MoaB"/>
    <property type="match status" value="1"/>
</dbReference>
<comment type="similarity">
    <text evidence="3 6">Belongs to the MoaB/Mog family.</text>
</comment>
<dbReference type="GO" id="GO:0005829">
    <property type="term" value="C:cytosol"/>
    <property type="evidence" value="ECO:0007669"/>
    <property type="project" value="TreeGrafter"/>
</dbReference>
<dbReference type="RefSeq" id="WP_068279030.1">
    <property type="nucleotide sequence ID" value="NZ_CP014873.1"/>
</dbReference>
<dbReference type="InterPro" id="IPR008284">
    <property type="entry name" value="MoCF_biosynth_CS"/>
</dbReference>
<proteinExistence type="inferred from homology"/>
<dbReference type="SUPFAM" id="SSF53218">
    <property type="entry name" value="Molybdenum cofactor biosynthesis proteins"/>
    <property type="match status" value="1"/>
</dbReference>
<keyword evidence="8" id="KW-1185">Reference proteome</keyword>
<dbReference type="PROSITE" id="PS01078">
    <property type="entry name" value="MOCF_BIOSYNTHESIS_1"/>
    <property type="match status" value="1"/>
</dbReference>
<dbReference type="Proteomes" id="UP000078582">
    <property type="component" value="Chromosome"/>
</dbReference>
<dbReference type="InterPro" id="IPR012245">
    <property type="entry name" value="MoaB"/>
</dbReference>
<dbReference type="AlphaFoldDB" id="A0A192H2B4"/>